<reference evidence="4" key="2">
    <citation type="submission" date="2015-01" db="EMBL/GenBank/DDBJ databases">
        <title>Evolutionary Origins and Diversification of the Mycorrhizal Mutualists.</title>
        <authorList>
            <consortium name="DOE Joint Genome Institute"/>
            <consortium name="Mycorrhizal Genomics Consortium"/>
            <person name="Kohler A."/>
            <person name="Kuo A."/>
            <person name="Nagy L.G."/>
            <person name="Floudas D."/>
            <person name="Copeland A."/>
            <person name="Barry K.W."/>
            <person name="Cichocki N."/>
            <person name="Veneault-Fourrey C."/>
            <person name="LaButti K."/>
            <person name="Lindquist E.A."/>
            <person name="Lipzen A."/>
            <person name="Lundell T."/>
            <person name="Morin E."/>
            <person name="Murat C."/>
            <person name="Riley R."/>
            <person name="Ohm R."/>
            <person name="Sun H."/>
            <person name="Tunlid A."/>
            <person name="Henrissat B."/>
            <person name="Grigoriev I.V."/>
            <person name="Hibbett D.S."/>
            <person name="Martin F."/>
        </authorList>
    </citation>
    <scope>NUCLEOTIDE SEQUENCE [LARGE SCALE GENOMIC DNA]</scope>
    <source>
        <strain evidence="4">LaAM-08-1</strain>
    </source>
</reference>
<keyword evidence="4" id="KW-1185">Reference proteome</keyword>
<dbReference type="STRING" id="1095629.A0A0C9XF76"/>
<feature type="non-terminal residue" evidence="3">
    <location>
        <position position="265"/>
    </location>
</feature>
<evidence type="ECO:0000313" key="3">
    <source>
        <dbReference type="EMBL" id="KIK00289.1"/>
    </source>
</evidence>
<reference evidence="3 4" key="1">
    <citation type="submission" date="2014-04" db="EMBL/GenBank/DDBJ databases">
        <authorList>
            <consortium name="DOE Joint Genome Institute"/>
            <person name="Kuo A."/>
            <person name="Kohler A."/>
            <person name="Nagy L.G."/>
            <person name="Floudas D."/>
            <person name="Copeland A."/>
            <person name="Barry K.W."/>
            <person name="Cichocki N."/>
            <person name="Veneault-Fourrey C."/>
            <person name="LaButti K."/>
            <person name="Lindquist E.A."/>
            <person name="Lipzen A."/>
            <person name="Lundell T."/>
            <person name="Morin E."/>
            <person name="Murat C."/>
            <person name="Sun H."/>
            <person name="Tunlid A."/>
            <person name="Henrissat B."/>
            <person name="Grigoriev I.V."/>
            <person name="Hibbett D.S."/>
            <person name="Martin F."/>
            <person name="Nordberg H.P."/>
            <person name="Cantor M.N."/>
            <person name="Hua S.X."/>
        </authorList>
    </citation>
    <scope>NUCLEOTIDE SEQUENCE [LARGE SCALE GENOMIC DNA]</scope>
    <source>
        <strain evidence="3 4">LaAM-08-1</strain>
    </source>
</reference>
<dbReference type="AlphaFoldDB" id="A0A0C9XF76"/>
<proteinExistence type="predicted"/>
<feature type="compositionally biased region" description="Polar residues" evidence="1">
    <location>
        <begin position="97"/>
        <end position="109"/>
    </location>
</feature>
<evidence type="ECO:0000313" key="4">
    <source>
        <dbReference type="Proteomes" id="UP000054477"/>
    </source>
</evidence>
<dbReference type="OrthoDB" id="4584900at2759"/>
<name>A0A0C9XF76_9AGAR</name>
<feature type="region of interest" description="Disordered" evidence="1">
    <location>
        <begin position="37"/>
        <end position="75"/>
    </location>
</feature>
<sequence>IMLAKLLIITGLVCTVVATPRVPSIVQRNGFQPINPPDSALLSISGNPPPSRLSSHPLHPPPSTPSAQVHPTPLSFFPDANAERLAAGLSPLPPARSRTTNPRSLAVPSNTPSVVQGYIQLTETGTGADYGYVSKNLNSDGEFGTTTDLDQRLIVSINLGDIEEGQFNIVVNGASPHIYFGGIVGYSSTSSDLQSGSYNYAFLGQTEASQPNSPAVSMGNSFNDATGLSRGVESAIWTYDVVSGTFSPRWVNNDHSFPTTYIGFA</sequence>
<evidence type="ECO:0000256" key="1">
    <source>
        <dbReference type="SAM" id="MobiDB-lite"/>
    </source>
</evidence>
<evidence type="ECO:0000256" key="2">
    <source>
        <dbReference type="SAM" id="SignalP"/>
    </source>
</evidence>
<dbReference type="Proteomes" id="UP000054477">
    <property type="component" value="Unassembled WGS sequence"/>
</dbReference>
<organism evidence="3 4">
    <name type="scientific">Laccaria amethystina LaAM-08-1</name>
    <dbReference type="NCBI Taxonomy" id="1095629"/>
    <lineage>
        <taxon>Eukaryota</taxon>
        <taxon>Fungi</taxon>
        <taxon>Dikarya</taxon>
        <taxon>Basidiomycota</taxon>
        <taxon>Agaricomycotina</taxon>
        <taxon>Agaricomycetes</taxon>
        <taxon>Agaricomycetidae</taxon>
        <taxon>Agaricales</taxon>
        <taxon>Agaricineae</taxon>
        <taxon>Hydnangiaceae</taxon>
        <taxon>Laccaria</taxon>
    </lineage>
</organism>
<accession>A0A0C9XF76</accession>
<dbReference type="HOGENOM" id="CLU_066064_0_1_1"/>
<keyword evidence="2" id="KW-0732">Signal</keyword>
<gene>
    <name evidence="3" type="ORF">K443DRAFT_100635</name>
</gene>
<feature type="chain" id="PRO_5002205782" evidence="2">
    <location>
        <begin position="19"/>
        <end position="265"/>
    </location>
</feature>
<protein>
    <submittedName>
        <fullName evidence="3">Uncharacterized protein</fullName>
    </submittedName>
</protein>
<feature type="signal peptide" evidence="2">
    <location>
        <begin position="1"/>
        <end position="18"/>
    </location>
</feature>
<feature type="region of interest" description="Disordered" evidence="1">
    <location>
        <begin position="89"/>
        <end position="109"/>
    </location>
</feature>
<dbReference type="EMBL" id="KN838629">
    <property type="protein sequence ID" value="KIK00289.1"/>
    <property type="molecule type" value="Genomic_DNA"/>
</dbReference>